<keyword evidence="7" id="KW-0408">Iron</keyword>
<evidence type="ECO:0000256" key="3">
    <source>
        <dbReference type="ARBA" id="ARBA00022448"/>
    </source>
</evidence>
<comment type="caution">
    <text evidence="18">The sequence shown here is derived from an EMBL/GenBank/DDBJ whole genome shotgun (WGS) entry which is preliminary data.</text>
</comment>
<evidence type="ECO:0000256" key="8">
    <source>
        <dbReference type="ARBA" id="ARBA00023065"/>
    </source>
</evidence>
<evidence type="ECO:0000256" key="4">
    <source>
        <dbReference type="ARBA" id="ARBA00022452"/>
    </source>
</evidence>
<feature type="chain" id="PRO_5040990057" evidence="15">
    <location>
        <begin position="36"/>
        <end position="705"/>
    </location>
</feature>
<dbReference type="AlphaFoldDB" id="A0A9W5EXC4"/>
<feature type="domain" description="TonB-dependent receptor-like beta-barrel" evidence="16">
    <location>
        <begin position="279"/>
        <end position="670"/>
    </location>
</feature>
<dbReference type="CDD" id="cd01347">
    <property type="entry name" value="ligand_gated_channel"/>
    <property type="match status" value="1"/>
</dbReference>
<keyword evidence="12 13" id="KW-0998">Cell outer membrane</keyword>
<evidence type="ECO:0000256" key="13">
    <source>
        <dbReference type="PROSITE-ProRule" id="PRU01360"/>
    </source>
</evidence>
<dbReference type="GO" id="GO:0038023">
    <property type="term" value="F:signaling receptor activity"/>
    <property type="evidence" value="ECO:0007669"/>
    <property type="project" value="InterPro"/>
</dbReference>
<dbReference type="Pfam" id="PF00593">
    <property type="entry name" value="TonB_dep_Rec_b-barrel"/>
    <property type="match status" value="1"/>
</dbReference>
<dbReference type="EMBL" id="JAPZVI010000041">
    <property type="protein sequence ID" value="MCZ8405478.1"/>
    <property type="molecule type" value="Genomic_DNA"/>
</dbReference>
<dbReference type="SUPFAM" id="SSF56935">
    <property type="entry name" value="Porins"/>
    <property type="match status" value="1"/>
</dbReference>
<dbReference type="InterPro" id="IPR000531">
    <property type="entry name" value="Beta-barrel_TonB"/>
</dbReference>
<evidence type="ECO:0000313" key="19">
    <source>
        <dbReference type="Proteomes" id="UP001141992"/>
    </source>
</evidence>
<gene>
    <name evidence="18" type="ORF">O9570_28805</name>
</gene>
<evidence type="ECO:0000256" key="1">
    <source>
        <dbReference type="ARBA" id="ARBA00004571"/>
    </source>
</evidence>
<dbReference type="Proteomes" id="UP001141992">
    <property type="component" value="Unassembled WGS sequence"/>
</dbReference>
<proteinExistence type="inferred from homology"/>
<keyword evidence="11 18" id="KW-0675">Receptor</keyword>
<dbReference type="PANTHER" id="PTHR32552">
    <property type="entry name" value="FERRICHROME IRON RECEPTOR-RELATED"/>
    <property type="match status" value="1"/>
</dbReference>
<evidence type="ECO:0000256" key="10">
    <source>
        <dbReference type="ARBA" id="ARBA00023136"/>
    </source>
</evidence>
<organism evidence="18 19">
    <name type="scientific">Alcaligenes xylosoxydans xylosoxydans</name>
    <name type="common">Achromobacter xylosoxidans</name>
    <dbReference type="NCBI Taxonomy" id="85698"/>
    <lineage>
        <taxon>Bacteria</taxon>
        <taxon>Pseudomonadati</taxon>
        <taxon>Pseudomonadota</taxon>
        <taxon>Betaproteobacteria</taxon>
        <taxon>Burkholderiales</taxon>
        <taxon>Alcaligenaceae</taxon>
        <taxon>Achromobacter</taxon>
    </lineage>
</organism>
<dbReference type="GO" id="GO:0015891">
    <property type="term" value="P:siderophore transport"/>
    <property type="evidence" value="ECO:0007669"/>
    <property type="project" value="InterPro"/>
</dbReference>
<keyword evidence="5" id="KW-0410">Iron transport</keyword>
<keyword evidence="6 13" id="KW-0812">Transmembrane</keyword>
<dbReference type="InterPro" id="IPR012910">
    <property type="entry name" value="Plug_dom"/>
</dbReference>
<comment type="similarity">
    <text evidence="2 13 14">Belongs to the TonB-dependent receptor family.</text>
</comment>
<keyword evidence="4 13" id="KW-1134">Transmembrane beta strand</keyword>
<keyword evidence="8" id="KW-0406">Ion transport</keyword>
<evidence type="ECO:0000256" key="11">
    <source>
        <dbReference type="ARBA" id="ARBA00023170"/>
    </source>
</evidence>
<sequence length="705" mass="75492">MILLKTRFDDMTLSLPFRHTALTAALCALTLPAVAQSQSVSELAPITVTASKQEQAQRDINGAAIVVPAETLHAAQVDNTLQLSRVLPGVQMSGSGSFLFPVISVRGITSAQDFYNPALTVYVDGVPQLPTFASQLLTDVDRVELLKGPQGTLYGKSAMGGVLNIVSRQPDDTPYFRATAGVASRDGYLFKASGGGPLVDNLLYGSVAAAVNDAPGRLDSPVTGASHIGGTSANAGTARLRLAPAGSPWEMGLAVSGECTRGSQDVYVPFDAPGSGQAAISPNMPATLADPYQKRCSASQALTGRYDIDGWRLDAVAAWQRLHYDRHFSLGSTYTSQPERWRQQVQELRLSTTGTRAVDGVLGLYRQRVTQSRSALSQMQMPGMQLDAFSAGSRNTSESTAFYGDATWHATRALDLSAGLRYSRDKASTRYDGSTLNGTTYGQDPFGGAGTASGNTVLGKLSAGYRLSPEWRAYVNAAQAYKPGGYNLAPSNPADARPFGKERGVSYEAGARFDGDALRAGAALYRTDIRDAQLYVSDQIGYQHIENVGNTRSTGVEFDLSWDVTSQWTLGLDGFLNHTTFRSFNSSAVCPGCDGNRVPFSPGYGLNASARGHFDPGVGRLSPALIVRRVGAQFFDIGNSLRQDAYTLVDLSLAWRIRPQVEATLYVNNLTDRRYRTYAFGGGARGSYAQVDPGRTVGLNVAFEY</sequence>
<comment type="subcellular location">
    <subcellularLocation>
        <location evidence="1 13">Cell outer membrane</location>
        <topology evidence="1 13">Multi-pass membrane protein</topology>
    </subcellularLocation>
</comment>
<evidence type="ECO:0000259" key="16">
    <source>
        <dbReference type="Pfam" id="PF00593"/>
    </source>
</evidence>
<dbReference type="Gene3D" id="2.40.170.20">
    <property type="entry name" value="TonB-dependent receptor, beta-barrel domain"/>
    <property type="match status" value="1"/>
</dbReference>
<dbReference type="InterPro" id="IPR010105">
    <property type="entry name" value="TonB_sidphr_rcpt"/>
</dbReference>
<keyword evidence="9 14" id="KW-0798">TonB box</keyword>
<name>A0A9W5EXC4_ALCXX</name>
<keyword evidence="10 13" id="KW-0472">Membrane</keyword>
<evidence type="ECO:0000313" key="18">
    <source>
        <dbReference type="EMBL" id="MCZ8405478.1"/>
    </source>
</evidence>
<evidence type="ECO:0000256" key="9">
    <source>
        <dbReference type="ARBA" id="ARBA00023077"/>
    </source>
</evidence>
<dbReference type="RefSeq" id="WP_242612065.1">
    <property type="nucleotide sequence ID" value="NZ_CYTI01000022.1"/>
</dbReference>
<feature type="domain" description="TonB-dependent receptor plug" evidence="17">
    <location>
        <begin position="57"/>
        <end position="162"/>
    </location>
</feature>
<reference evidence="18" key="1">
    <citation type="submission" date="2022-12" db="EMBL/GenBank/DDBJ databases">
        <authorList>
            <person name="Voronina O.L."/>
            <person name="Kunda M.S."/>
            <person name="Ryzhova N."/>
            <person name="Aksenova E.I."/>
        </authorList>
    </citation>
    <scope>NUCLEOTIDE SEQUENCE</scope>
    <source>
        <strain evidence="18">SCCH136:Ach223948</strain>
    </source>
</reference>
<evidence type="ECO:0000256" key="15">
    <source>
        <dbReference type="SAM" id="SignalP"/>
    </source>
</evidence>
<evidence type="ECO:0000256" key="6">
    <source>
        <dbReference type="ARBA" id="ARBA00022692"/>
    </source>
</evidence>
<dbReference type="PROSITE" id="PS52016">
    <property type="entry name" value="TONB_DEPENDENT_REC_3"/>
    <property type="match status" value="1"/>
</dbReference>
<dbReference type="InterPro" id="IPR039426">
    <property type="entry name" value="TonB-dep_rcpt-like"/>
</dbReference>
<evidence type="ECO:0000259" key="17">
    <source>
        <dbReference type="Pfam" id="PF07715"/>
    </source>
</evidence>
<dbReference type="Pfam" id="PF07715">
    <property type="entry name" value="Plug"/>
    <property type="match status" value="1"/>
</dbReference>
<accession>A0A9W5EXC4</accession>
<evidence type="ECO:0000256" key="2">
    <source>
        <dbReference type="ARBA" id="ARBA00009810"/>
    </source>
</evidence>
<keyword evidence="3 13" id="KW-0813">Transport</keyword>
<evidence type="ECO:0000256" key="14">
    <source>
        <dbReference type="RuleBase" id="RU003357"/>
    </source>
</evidence>
<dbReference type="GO" id="GO:0009279">
    <property type="term" value="C:cell outer membrane"/>
    <property type="evidence" value="ECO:0007669"/>
    <property type="project" value="UniProtKB-SubCell"/>
</dbReference>
<dbReference type="PANTHER" id="PTHR32552:SF81">
    <property type="entry name" value="TONB-DEPENDENT OUTER MEMBRANE RECEPTOR"/>
    <property type="match status" value="1"/>
</dbReference>
<evidence type="ECO:0000256" key="7">
    <source>
        <dbReference type="ARBA" id="ARBA00023004"/>
    </source>
</evidence>
<dbReference type="NCBIfam" id="TIGR01783">
    <property type="entry name" value="TonB-siderophor"/>
    <property type="match status" value="1"/>
</dbReference>
<evidence type="ECO:0000256" key="12">
    <source>
        <dbReference type="ARBA" id="ARBA00023237"/>
    </source>
</evidence>
<evidence type="ECO:0000256" key="5">
    <source>
        <dbReference type="ARBA" id="ARBA00022496"/>
    </source>
</evidence>
<dbReference type="GO" id="GO:0015343">
    <property type="term" value="F:siderophore-iron transmembrane transporter activity"/>
    <property type="evidence" value="ECO:0007669"/>
    <property type="project" value="InterPro"/>
</dbReference>
<dbReference type="InterPro" id="IPR036942">
    <property type="entry name" value="Beta-barrel_TonB_sf"/>
</dbReference>
<feature type="signal peptide" evidence="15">
    <location>
        <begin position="1"/>
        <end position="35"/>
    </location>
</feature>
<protein>
    <submittedName>
        <fullName evidence="18">TonB-dependent siderophore receptor</fullName>
    </submittedName>
</protein>
<keyword evidence="15" id="KW-0732">Signal</keyword>